<proteinExistence type="predicted"/>
<accession>A0ABV2MGQ1</accession>
<dbReference type="Pfam" id="PF11367">
    <property type="entry name" value="Tail_completion_gp17"/>
    <property type="match status" value="1"/>
</dbReference>
<gene>
    <name evidence="1" type="ORF">ABID08_002069</name>
</gene>
<keyword evidence="2" id="KW-1185">Reference proteome</keyword>
<evidence type="ECO:0000313" key="2">
    <source>
        <dbReference type="Proteomes" id="UP001549077"/>
    </source>
</evidence>
<protein>
    <recommendedName>
        <fullName evidence="3">DUF3168 domain-containing protein</fullName>
    </recommendedName>
</protein>
<dbReference type="EMBL" id="JBEPMY010000004">
    <property type="protein sequence ID" value="MET3754712.1"/>
    <property type="molecule type" value="Genomic_DNA"/>
</dbReference>
<dbReference type="Gene3D" id="3.30.2000.30">
    <property type="match status" value="1"/>
</dbReference>
<name>A0ABV2MGQ1_9HYPH</name>
<organism evidence="1 2">
    <name type="scientific">Rhizobium binae</name>
    <dbReference type="NCBI Taxonomy" id="1138190"/>
    <lineage>
        <taxon>Bacteria</taxon>
        <taxon>Pseudomonadati</taxon>
        <taxon>Pseudomonadota</taxon>
        <taxon>Alphaproteobacteria</taxon>
        <taxon>Hyphomicrobiales</taxon>
        <taxon>Rhizobiaceae</taxon>
        <taxon>Rhizobium/Agrobacterium group</taxon>
        <taxon>Rhizobium</taxon>
    </lineage>
</organism>
<dbReference type="RefSeq" id="WP_168294724.1">
    <property type="nucleotide sequence ID" value="NZ_CP071604.1"/>
</dbReference>
<comment type="caution">
    <text evidence="1">The sequence shown here is derived from an EMBL/GenBank/DDBJ whole genome shotgun (WGS) entry which is preliminary data.</text>
</comment>
<dbReference type="Proteomes" id="UP001549077">
    <property type="component" value="Unassembled WGS sequence"/>
</dbReference>
<evidence type="ECO:0000313" key="1">
    <source>
        <dbReference type="EMBL" id="MET3754712.1"/>
    </source>
</evidence>
<evidence type="ECO:0008006" key="3">
    <source>
        <dbReference type="Google" id="ProtNLM"/>
    </source>
</evidence>
<dbReference type="InterPro" id="IPR053745">
    <property type="entry name" value="Viral_Tail_Comp_sf"/>
</dbReference>
<dbReference type="InterPro" id="IPR021508">
    <property type="entry name" value="Gp17-like"/>
</dbReference>
<sequence>MDPVFELKAAVIGRLKADAALAAFVAGNVFDRPPDGAKPSPYISMGPWDATTDEADCIDGMEINMQIDCWSWGGGEAFSSAEVSKIAGAVRSALHEAEFELSTNALATISHRITRYQRESDGATNRAIITVTAFVELP</sequence>
<dbReference type="GeneID" id="91148495"/>
<reference evidence="1 2" key="1">
    <citation type="submission" date="2024-06" db="EMBL/GenBank/DDBJ databases">
        <title>Genomic Encyclopedia of Type Strains, Phase IV (KMG-IV): sequencing the most valuable type-strain genomes for metagenomic binning, comparative biology and taxonomic classification.</title>
        <authorList>
            <person name="Goeker M."/>
        </authorList>
    </citation>
    <scope>NUCLEOTIDE SEQUENCE [LARGE SCALE GENOMIC DNA]</scope>
    <source>
        <strain evidence="1 2">DSM 29288</strain>
    </source>
</reference>